<dbReference type="EMBL" id="CATQJL010000112">
    <property type="protein sequence ID" value="CAJ0595316.1"/>
    <property type="molecule type" value="Genomic_DNA"/>
</dbReference>
<evidence type="ECO:0000313" key="2">
    <source>
        <dbReference type="Proteomes" id="UP001176961"/>
    </source>
</evidence>
<accession>A0AA36GNK3</accession>
<protein>
    <submittedName>
        <fullName evidence="1">Uncharacterized protein</fullName>
    </submittedName>
</protein>
<proteinExistence type="predicted"/>
<sequence length="66" mass="7366">MKLPFKVVLPPLRNVPPICKYDSSSAKFSEEMTRPLANNLLLCDCHRIDVFVGVSCKFFGGTLCMS</sequence>
<keyword evidence="2" id="KW-1185">Reference proteome</keyword>
<dbReference type="AlphaFoldDB" id="A0AA36GNK3"/>
<evidence type="ECO:0000313" key="1">
    <source>
        <dbReference type="EMBL" id="CAJ0595316.1"/>
    </source>
</evidence>
<dbReference type="Proteomes" id="UP001176961">
    <property type="component" value="Unassembled WGS sequence"/>
</dbReference>
<name>A0AA36GNK3_CYLNA</name>
<gene>
    <name evidence="1" type="ORF">CYNAS_LOCUS7299</name>
</gene>
<comment type="caution">
    <text evidence="1">The sequence shown here is derived from an EMBL/GenBank/DDBJ whole genome shotgun (WGS) entry which is preliminary data.</text>
</comment>
<reference evidence="1" key="1">
    <citation type="submission" date="2023-07" db="EMBL/GenBank/DDBJ databases">
        <authorList>
            <consortium name="CYATHOMIX"/>
        </authorList>
    </citation>
    <scope>NUCLEOTIDE SEQUENCE</scope>
    <source>
        <strain evidence="1">N/A</strain>
    </source>
</reference>
<organism evidence="1 2">
    <name type="scientific">Cylicocyclus nassatus</name>
    <name type="common">Nematode worm</name>
    <dbReference type="NCBI Taxonomy" id="53992"/>
    <lineage>
        <taxon>Eukaryota</taxon>
        <taxon>Metazoa</taxon>
        <taxon>Ecdysozoa</taxon>
        <taxon>Nematoda</taxon>
        <taxon>Chromadorea</taxon>
        <taxon>Rhabditida</taxon>
        <taxon>Rhabditina</taxon>
        <taxon>Rhabditomorpha</taxon>
        <taxon>Strongyloidea</taxon>
        <taxon>Strongylidae</taxon>
        <taxon>Cylicocyclus</taxon>
    </lineage>
</organism>